<organism evidence="1 2">
    <name type="scientific">Sabulicella glaciei</name>
    <dbReference type="NCBI Taxonomy" id="2984948"/>
    <lineage>
        <taxon>Bacteria</taxon>
        <taxon>Pseudomonadati</taxon>
        <taxon>Pseudomonadota</taxon>
        <taxon>Alphaproteobacteria</taxon>
        <taxon>Acetobacterales</taxon>
        <taxon>Acetobacteraceae</taxon>
        <taxon>Sabulicella</taxon>
    </lineage>
</organism>
<name>A0ABT3NW46_9PROT</name>
<dbReference type="Pfam" id="PF11697">
    <property type="entry name" value="DUF3293"/>
    <property type="match status" value="1"/>
</dbReference>
<keyword evidence="2" id="KW-1185">Reference proteome</keyword>
<gene>
    <name evidence="1" type="ORF">OF850_12155</name>
</gene>
<evidence type="ECO:0000313" key="1">
    <source>
        <dbReference type="EMBL" id="MCW8086385.1"/>
    </source>
</evidence>
<reference evidence="1 2" key="1">
    <citation type="submission" date="2022-10" db="EMBL/GenBank/DDBJ databases">
        <title>Roseococcus glaciei nov., sp. nov., isolated from glacier.</title>
        <authorList>
            <person name="Liu Q."/>
            <person name="Xin Y.-H."/>
        </authorList>
    </citation>
    <scope>NUCLEOTIDE SEQUENCE [LARGE SCALE GENOMIC DNA]</scope>
    <source>
        <strain evidence="1 2">MDT2-1-1</strain>
    </source>
</reference>
<dbReference type="RefSeq" id="WP_301590405.1">
    <property type="nucleotide sequence ID" value="NZ_JAPFQI010000008.1"/>
</dbReference>
<dbReference type="EMBL" id="JAPFQI010000008">
    <property type="protein sequence ID" value="MCW8086385.1"/>
    <property type="molecule type" value="Genomic_DNA"/>
</dbReference>
<dbReference type="Proteomes" id="UP001526430">
    <property type="component" value="Unassembled WGS sequence"/>
</dbReference>
<comment type="caution">
    <text evidence="1">The sequence shown here is derived from an EMBL/GenBank/DDBJ whole genome shotgun (WGS) entry which is preliminary data.</text>
</comment>
<evidence type="ECO:0000313" key="2">
    <source>
        <dbReference type="Proteomes" id="UP001526430"/>
    </source>
</evidence>
<dbReference type="InterPro" id="IPR021710">
    <property type="entry name" value="DUF3293"/>
</dbReference>
<sequence length="122" mass="14077">MDRGYRISRYAAGPVATRIGEPSPSADAWMAEHRAASLVLITAWNPMSRPMPRRWNEEAHRRLLRVLKGRPVAEGWSGNGPWQEWTVATPGGVRLGRRLCRIFRQRAFVLLRRNRRTLLVYS</sequence>
<proteinExistence type="predicted"/>
<protein>
    <submittedName>
        <fullName evidence="1">DUF3293 domain-containing protein</fullName>
    </submittedName>
</protein>
<accession>A0ABT3NW46</accession>